<dbReference type="AlphaFoldDB" id="A0A327JK63"/>
<keyword evidence="2" id="KW-1185">Reference proteome</keyword>
<organism evidence="1 2">
    <name type="scientific">Rhodobium orientis</name>
    <dbReference type="NCBI Taxonomy" id="34017"/>
    <lineage>
        <taxon>Bacteria</taxon>
        <taxon>Pseudomonadati</taxon>
        <taxon>Pseudomonadota</taxon>
        <taxon>Alphaproteobacteria</taxon>
        <taxon>Hyphomicrobiales</taxon>
        <taxon>Rhodobiaceae</taxon>
        <taxon>Rhodobium</taxon>
    </lineage>
</organism>
<name>A0A327JK63_9HYPH</name>
<reference evidence="1 2" key="1">
    <citation type="submission" date="2017-07" db="EMBL/GenBank/DDBJ databases">
        <title>Draft Genome Sequences of Select Purple Nonsulfur Bacteria.</title>
        <authorList>
            <person name="Lasarre B."/>
            <person name="Mckinlay J.B."/>
        </authorList>
    </citation>
    <scope>NUCLEOTIDE SEQUENCE [LARGE SCALE GENOMIC DNA]</scope>
    <source>
        <strain evidence="1 2">DSM 11290</strain>
    </source>
</reference>
<evidence type="ECO:0000313" key="2">
    <source>
        <dbReference type="Proteomes" id="UP000249299"/>
    </source>
</evidence>
<dbReference type="RefSeq" id="WP_111435564.1">
    <property type="nucleotide sequence ID" value="NZ_JACIGG010000015.1"/>
</dbReference>
<dbReference type="Proteomes" id="UP000249299">
    <property type="component" value="Unassembled WGS sequence"/>
</dbReference>
<sequence>MAADPFQANRVILIHKQPTSARIRFFLHDTGSICGFSPLPEGAAMAMHGGGVVAFPGTIVTAAAERLGLDTADLAAEPGFAATVDADGGQIAVHLARFTAIDPPFEMTDDWGGKFIELTEARSLPPVELQLLRDAYEALIG</sequence>
<proteinExistence type="predicted"/>
<evidence type="ECO:0000313" key="1">
    <source>
        <dbReference type="EMBL" id="RAI25784.1"/>
    </source>
</evidence>
<accession>A0A327JK63</accession>
<dbReference type="OrthoDB" id="6088517at2"/>
<dbReference type="EMBL" id="NPEV01000041">
    <property type="protein sequence ID" value="RAI25784.1"/>
    <property type="molecule type" value="Genomic_DNA"/>
</dbReference>
<protein>
    <submittedName>
        <fullName evidence="1">Uncharacterized protein</fullName>
    </submittedName>
</protein>
<comment type="caution">
    <text evidence="1">The sequence shown here is derived from an EMBL/GenBank/DDBJ whole genome shotgun (WGS) entry which is preliminary data.</text>
</comment>
<gene>
    <name evidence="1" type="ORF">CH339_16895</name>
</gene>